<name>A0AAJ0BDA4_9PEZI</name>
<sequence length="354" mass="39729">MYLPYVCTKTRQLRQVHPEQLTNQPTHHRSLVQSRYHRLPLHQTLLINNNHSPPYTPPLHKVFIKKDHRHPLAKHSRTKTNPTGKTVPVIQAATVPPTALAVPSSHSPQHPFNPPLPTSPPSPPPFSPPPSLPLPIIPGNRSTSSSLRTGMGTISTNFFGWEVVMCDVSTISKDIGERGDSGVFVPDVVVVVLVAGRFCVHGKQRRGPSGGGCDELRMCDGFFWVVRRARSSAEIARRWSGDDDGDGSAGMERNSEFGRGRRWEGEGEGMRCLSYPQRSESRDLRSRKRTSRRGGSWWCRAWWWWVGSGLWMVACVWSGRLKVEIGRDWDARAWDREGDADGDGEPLRGRKKAE</sequence>
<accession>A0AAJ0BDA4</accession>
<gene>
    <name evidence="2" type="ORF">QBC47DRAFT_387046</name>
</gene>
<dbReference type="EMBL" id="MU839837">
    <property type="protein sequence ID" value="KAK1753741.1"/>
    <property type="molecule type" value="Genomic_DNA"/>
</dbReference>
<evidence type="ECO:0000256" key="1">
    <source>
        <dbReference type="SAM" id="MobiDB-lite"/>
    </source>
</evidence>
<comment type="caution">
    <text evidence="2">The sequence shown here is derived from an EMBL/GenBank/DDBJ whole genome shotgun (WGS) entry which is preliminary data.</text>
</comment>
<feature type="compositionally biased region" description="Pro residues" evidence="1">
    <location>
        <begin position="111"/>
        <end position="134"/>
    </location>
</feature>
<feature type="region of interest" description="Disordered" evidence="1">
    <location>
        <begin position="335"/>
        <end position="354"/>
    </location>
</feature>
<evidence type="ECO:0000313" key="2">
    <source>
        <dbReference type="EMBL" id="KAK1753741.1"/>
    </source>
</evidence>
<protein>
    <submittedName>
        <fullName evidence="2">Uncharacterized protein</fullName>
    </submittedName>
</protein>
<dbReference type="AlphaFoldDB" id="A0AAJ0BDA4"/>
<keyword evidence="3" id="KW-1185">Reference proteome</keyword>
<organism evidence="2 3">
    <name type="scientific">Echria macrotheca</name>
    <dbReference type="NCBI Taxonomy" id="438768"/>
    <lineage>
        <taxon>Eukaryota</taxon>
        <taxon>Fungi</taxon>
        <taxon>Dikarya</taxon>
        <taxon>Ascomycota</taxon>
        <taxon>Pezizomycotina</taxon>
        <taxon>Sordariomycetes</taxon>
        <taxon>Sordariomycetidae</taxon>
        <taxon>Sordariales</taxon>
        <taxon>Schizotheciaceae</taxon>
        <taxon>Echria</taxon>
    </lineage>
</organism>
<proteinExistence type="predicted"/>
<feature type="region of interest" description="Disordered" evidence="1">
    <location>
        <begin position="99"/>
        <end position="134"/>
    </location>
</feature>
<evidence type="ECO:0000313" key="3">
    <source>
        <dbReference type="Proteomes" id="UP001239445"/>
    </source>
</evidence>
<feature type="region of interest" description="Disordered" evidence="1">
    <location>
        <begin position="239"/>
        <end position="266"/>
    </location>
</feature>
<reference evidence="2" key="1">
    <citation type="submission" date="2023-06" db="EMBL/GenBank/DDBJ databases">
        <title>Genome-scale phylogeny and comparative genomics of the fungal order Sordariales.</title>
        <authorList>
            <consortium name="Lawrence Berkeley National Laboratory"/>
            <person name="Hensen N."/>
            <person name="Bonometti L."/>
            <person name="Westerberg I."/>
            <person name="Brannstrom I.O."/>
            <person name="Guillou S."/>
            <person name="Cros-Aarteil S."/>
            <person name="Calhoun S."/>
            <person name="Haridas S."/>
            <person name="Kuo A."/>
            <person name="Mondo S."/>
            <person name="Pangilinan J."/>
            <person name="Riley R."/>
            <person name="Labutti K."/>
            <person name="Andreopoulos B."/>
            <person name="Lipzen A."/>
            <person name="Chen C."/>
            <person name="Yanf M."/>
            <person name="Daum C."/>
            <person name="Ng V."/>
            <person name="Clum A."/>
            <person name="Steindorff A."/>
            <person name="Ohm R."/>
            <person name="Martin F."/>
            <person name="Silar P."/>
            <person name="Natvig D."/>
            <person name="Lalanne C."/>
            <person name="Gautier V."/>
            <person name="Ament-Velasquez S.L."/>
            <person name="Kruys A."/>
            <person name="Hutchinson M.I."/>
            <person name="Powell A.J."/>
            <person name="Barry K."/>
            <person name="Miller A.N."/>
            <person name="Grigoriev I.V."/>
            <person name="Debuchy R."/>
            <person name="Gladieux P."/>
            <person name="Thoren M.H."/>
            <person name="Johannesson H."/>
        </authorList>
    </citation>
    <scope>NUCLEOTIDE SEQUENCE</scope>
    <source>
        <strain evidence="2">PSN4</strain>
    </source>
</reference>
<feature type="compositionally biased region" description="Basic and acidic residues" evidence="1">
    <location>
        <begin position="253"/>
        <end position="266"/>
    </location>
</feature>
<dbReference type="Proteomes" id="UP001239445">
    <property type="component" value="Unassembled WGS sequence"/>
</dbReference>